<protein>
    <submittedName>
        <fullName evidence="2">Uncharacterized protein</fullName>
    </submittedName>
</protein>
<dbReference type="EMBL" id="JADGMS010000016">
    <property type="protein sequence ID" value="KAF9666144.1"/>
    <property type="molecule type" value="Genomic_DNA"/>
</dbReference>
<feature type="region of interest" description="Disordered" evidence="1">
    <location>
        <begin position="29"/>
        <end position="60"/>
    </location>
</feature>
<gene>
    <name evidence="2" type="ORF">SADUNF_Sadunf16G0198200</name>
</gene>
<sequence>MHHISFPSYHINHCWCEVTGINFLDAKQLSQSPPNAKDATDRPYKSDHHPYLAGPWSGKT</sequence>
<comment type="caution">
    <text evidence="2">The sequence shown here is derived from an EMBL/GenBank/DDBJ whole genome shotgun (WGS) entry which is preliminary data.</text>
</comment>
<accession>A0A835JCN6</accession>
<evidence type="ECO:0000256" key="1">
    <source>
        <dbReference type="SAM" id="MobiDB-lite"/>
    </source>
</evidence>
<proteinExistence type="predicted"/>
<feature type="compositionally biased region" description="Basic and acidic residues" evidence="1">
    <location>
        <begin position="38"/>
        <end position="50"/>
    </location>
</feature>
<evidence type="ECO:0000313" key="2">
    <source>
        <dbReference type="EMBL" id="KAF9666144.1"/>
    </source>
</evidence>
<organism evidence="2 3">
    <name type="scientific">Salix dunnii</name>
    <dbReference type="NCBI Taxonomy" id="1413687"/>
    <lineage>
        <taxon>Eukaryota</taxon>
        <taxon>Viridiplantae</taxon>
        <taxon>Streptophyta</taxon>
        <taxon>Embryophyta</taxon>
        <taxon>Tracheophyta</taxon>
        <taxon>Spermatophyta</taxon>
        <taxon>Magnoliopsida</taxon>
        <taxon>eudicotyledons</taxon>
        <taxon>Gunneridae</taxon>
        <taxon>Pentapetalae</taxon>
        <taxon>rosids</taxon>
        <taxon>fabids</taxon>
        <taxon>Malpighiales</taxon>
        <taxon>Salicaceae</taxon>
        <taxon>Saliceae</taxon>
        <taxon>Salix</taxon>
    </lineage>
</organism>
<dbReference type="Proteomes" id="UP000657918">
    <property type="component" value="Chromosome 16"/>
</dbReference>
<evidence type="ECO:0000313" key="3">
    <source>
        <dbReference type="Proteomes" id="UP000657918"/>
    </source>
</evidence>
<keyword evidence="3" id="KW-1185">Reference proteome</keyword>
<reference evidence="2 3" key="1">
    <citation type="submission" date="2020-10" db="EMBL/GenBank/DDBJ databases">
        <title>Plant Genome Project.</title>
        <authorList>
            <person name="Zhang R.-G."/>
        </authorList>
    </citation>
    <scope>NUCLEOTIDE SEQUENCE [LARGE SCALE GENOMIC DNA]</scope>
    <source>
        <strain evidence="2">FAFU-HL-1</strain>
        <tissue evidence="2">Leaf</tissue>
    </source>
</reference>
<dbReference type="AlphaFoldDB" id="A0A835JCN6"/>
<name>A0A835JCN6_9ROSI</name>